<dbReference type="Proteomes" id="UP000626244">
    <property type="component" value="Unassembled WGS sequence"/>
</dbReference>
<dbReference type="OrthoDB" id="2440739at2"/>
<evidence type="ECO:0000256" key="1">
    <source>
        <dbReference type="SAM" id="Phobius"/>
    </source>
</evidence>
<keyword evidence="1" id="KW-1133">Transmembrane helix</keyword>
<keyword evidence="1" id="KW-0472">Membrane</keyword>
<keyword evidence="1" id="KW-0812">Transmembrane</keyword>
<feature type="transmembrane region" description="Helical" evidence="1">
    <location>
        <begin position="32"/>
        <end position="53"/>
    </location>
</feature>
<keyword evidence="3" id="KW-1185">Reference proteome</keyword>
<gene>
    <name evidence="2" type="ORF">GCM10007380_25750</name>
</gene>
<evidence type="ECO:0000313" key="3">
    <source>
        <dbReference type="Proteomes" id="UP000626244"/>
    </source>
</evidence>
<comment type="caution">
    <text evidence="2">The sequence shown here is derived from an EMBL/GenBank/DDBJ whole genome shotgun (WGS) entry which is preliminary data.</text>
</comment>
<evidence type="ECO:0000313" key="2">
    <source>
        <dbReference type="EMBL" id="GGI14996.1"/>
    </source>
</evidence>
<organism evidence="2 3">
    <name type="scientific">Gottfriedia solisilvae</name>
    <dbReference type="NCBI Taxonomy" id="1516104"/>
    <lineage>
        <taxon>Bacteria</taxon>
        <taxon>Bacillati</taxon>
        <taxon>Bacillota</taxon>
        <taxon>Bacilli</taxon>
        <taxon>Bacillales</taxon>
        <taxon>Bacillaceae</taxon>
        <taxon>Gottfriedia</taxon>
    </lineage>
</organism>
<accession>A0A8J3AQX3</accession>
<sequence>MRVIMAFIWCFILSHMGAYVLSSMTGGEYNFTSASLMAIAFTVVIAILSEAVIPNEPVAKHH</sequence>
<dbReference type="AlphaFoldDB" id="A0A8J3AQX3"/>
<name>A0A8J3AQX3_9BACI</name>
<dbReference type="InterPro" id="IPR021324">
    <property type="entry name" value="DUF2929"/>
</dbReference>
<dbReference type="EMBL" id="BMHB01000001">
    <property type="protein sequence ID" value="GGI14996.1"/>
    <property type="molecule type" value="Genomic_DNA"/>
</dbReference>
<dbReference type="Pfam" id="PF11151">
    <property type="entry name" value="DUF2929"/>
    <property type="match status" value="1"/>
</dbReference>
<proteinExistence type="predicted"/>
<protein>
    <submittedName>
        <fullName evidence="2">DUF2929 domain-containing protein</fullName>
    </submittedName>
</protein>
<reference evidence="3" key="1">
    <citation type="journal article" date="2019" name="Int. J. Syst. Evol. Microbiol.">
        <title>The Global Catalogue of Microorganisms (GCM) 10K type strain sequencing project: providing services to taxonomists for standard genome sequencing and annotation.</title>
        <authorList>
            <consortium name="The Broad Institute Genomics Platform"/>
            <consortium name="The Broad Institute Genome Sequencing Center for Infectious Disease"/>
            <person name="Wu L."/>
            <person name="Ma J."/>
        </authorList>
    </citation>
    <scope>NUCLEOTIDE SEQUENCE [LARGE SCALE GENOMIC DNA]</scope>
    <source>
        <strain evidence="3">CGMCC 1.14993</strain>
    </source>
</reference>
<dbReference type="RefSeq" id="WP_087999965.1">
    <property type="nucleotide sequence ID" value="NZ_BMHB01000001.1"/>
</dbReference>